<dbReference type="SUPFAM" id="SSF57959">
    <property type="entry name" value="Leucine zipper domain"/>
    <property type="match status" value="1"/>
</dbReference>
<evidence type="ECO:0000313" key="8">
    <source>
        <dbReference type="EMBL" id="CAK0787638.1"/>
    </source>
</evidence>
<dbReference type="CDD" id="cd14707">
    <property type="entry name" value="bZIP_plant_BZIP46"/>
    <property type="match status" value="1"/>
</dbReference>
<dbReference type="GO" id="GO:0003700">
    <property type="term" value="F:DNA-binding transcription factor activity"/>
    <property type="evidence" value="ECO:0007669"/>
    <property type="project" value="InterPro"/>
</dbReference>
<dbReference type="GO" id="GO:0003677">
    <property type="term" value="F:DNA binding"/>
    <property type="evidence" value="ECO:0007669"/>
    <property type="project" value="UniProtKB-KW"/>
</dbReference>
<evidence type="ECO:0000259" key="7">
    <source>
        <dbReference type="PROSITE" id="PS50217"/>
    </source>
</evidence>
<dbReference type="GO" id="GO:0005634">
    <property type="term" value="C:nucleus"/>
    <property type="evidence" value="ECO:0007669"/>
    <property type="project" value="UniProtKB-SubCell"/>
</dbReference>
<evidence type="ECO:0000256" key="1">
    <source>
        <dbReference type="ARBA" id="ARBA00004123"/>
    </source>
</evidence>
<keyword evidence="3" id="KW-0238">DNA-binding</keyword>
<dbReference type="PROSITE" id="PS00036">
    <property type="entry name" value="BZIP_BASIC"/>
    <property type="match status" value="1"/>
</dbReference>
<dbReference type="Pfam" id="PF00170">
    <property type="entry name" value="bZIP_1"/>
    <property type="match status" value="1"/>
</dbReference>
<keyword evidence="4" id="KW-0804">Transcription</keyword>
<dbReference type="PANTHER" id="PTHR22952:SF175">
    <property type="entry name" value="PROTEIN ABSCISIC ACID-INSENSITIVE 5"/>
    <property type="match status" value="1"/>
</dbReference>
<feature type="compositionally biased region" description="Basic and acidic residues" evidence="6">
    <location>
        <begin position="182"/>
        <end position="194"/>
    </location>
</feature>
<evidence type="ECO:0000256" key="5">
    <source>
        <dbReference type="ARBA" id="ARBA00023242"/>
    </source>
</evidence>
<evidence type="ECO:0000256" key="6">
    <source>
        <dbReference type="SAM" id="MobiDB-lite"/>
    </source>
</evidence>
<dbReference type="FunFam" id="1.20.5.170:FF:000020">
    <property type="entry name" value="BZIP transcription factor"/>
    <property type="match status" value="1"/>
</dbReference>
<keyword evidence="5" id="KW-0539">Nucleus</keyword>
<reference evidence="8 9" key="1">
    <citation type="submission" date="2023-10" db="EMBL/GenBank/DDBJ databases">
        <authorList>
            <person name="Maclean D."/>
            <person name="Macfadyen A."/>
        </authorList>
    </citation>
    <scope>NUCLEOTIDE SEQUENCE [LARGE SCALE GENOMIC DNA]</scope>
</reference>
<dbReference type="GO" id="GO:0045893">
    <property type="term" value="P:positive regulation of DNA-templated transcription"/>
    <property type="evidence" value="ECO:0007669"/>
    <property type="project" value="InterPro"/>
</dbReference>
<dbReference type="EMBL" id="CAUYUE010000017">
    <property type="protein sequence ID" value="CAK0787638.1"/>
    <property type="molecule type" value="Genomic_DNA"/>
</dbReference>
<protein>
    <recommendedName>
        <fullName evidence="7">BZIP domain-containing protein</fullName>
    </recommendedName>
</protein>
<feature type="compositionally biased region" description="Low complexity" evidence="6">
    <location>
        <begin position="313"/>
        <end position="324"/>
    </location>
</feature>
<comment type="caution">
    <text evidence="8">The sequence shown here is derived from an EMBL/GenBank/DDBJ whole genome shotgun (WGS) entry which is preliminary data.</text>
</comment>
<sequence length="436" mass="47323">MSAGLQRQSTLSKQASAMFNMTLDQYQQSMGSGKPFGSLNMEEFISTVWDGNNLPPPMPDDATYNQPESLPTMQPQSSVAMHPDFGGKTVEEVWNAIHTAEKRKERNGTSTPPLDQQQTVGSFLQSIGAIDFGAGDSGIPSGLPSLPSGFLPPAPELQVPSYFPADGAVHITQGNHMMGLDKKLGGGYGRDPHYEQASAAPQQHYAQPELLHPQHQEAQQHQQPAPHAAHPGHPPLPPGARRTYRGRQLELAQDPSPPPVLEGRAWPSQRPQSPAMPQTPNGSPPDQGNYPQVVHSSQEYLPASSAPFEAKRGAAGPAGAAMGMPPLPAAEQQKTSPGAAARAARQRKRKSTAMVEELDERTMRMHKRMVKNRESAARSRARKQQYTSELEEQVEELKAANKVLLEKVIAQVQAPPAKHAPCLDGQPLRRTRTTPM</sequence>
<comment type="subcellular location">
    <subcellularLocation>
        <location evidence="1">Nucleus</location>
    </subcellularLocation>
</comment>
<gene>
    <name evidence="8" type="ORF">CVIRNUC_010860</name>
</gene>
<feature type="region of interest" description="Disordered" evidence="6">
    <location>
        <begin position="412"/>
        <end position="436"/>
    </location>
</feature>
<keyword evidence="9" id="KW-1185">Reference proteome</keyword>
<dbReference type="Proteomes" id="UP001314263">
    <property type="component" value="Unassembled WGS sequence"/>
</dbReference>
<evidence type="ECO:0000313" key="9">
    <source>
        <dbReference type="Proteomes" id="UP001314263"/>
    </source>
</evidence>
<dbReference type="InterPro" id="IPR043452">
    <property type="entry name" value="BZIP46-like"/>
</dbReference>
<evidence type="ECO:0000256" key="4">
    <source>
        <dbReference type="ARBA" id="ARBA00023163"/>
    </source>
</evidence>
<name>A0AAV1IJX7_9CHLO</name>
<dbReference type="SMART" id="SM00338">
    <property type="entry name" value="BRLZ"/>
    <property type="match status" value="1"/>
</dbReference>
<feature type="region of interest" description="Disordered" evidence="6">
    <location>
        <begin position="309"/>
        <end position="384"/>
    </location>
</feature>
<dbReference type="AlphaFoldDB" id="A0AAV1IJX7"/>
<dbReference type="PANTHER" id="PTHR22952">
    <property type="entry name" value="CAMP-RESPONSE ELEMENT BINDING PROTEIN-RELATED"/>
    <property type="match status" value="1"/>
</dbReference>
<dbReference type="InterPro" id="IPR004827">
    <property type="entry name" value="bZIP"/>
</dbReference>
<dbReference type="InterPro" id="IPR046347">
    <property type="entry name" value="bZIP_sf"/>
</dbReference>
<feature type="domain" description="BZIP" evidence="7">
    <location>
        <begin position="362"/>
        <end position="408"/>
    </location>
</feature>
<dbReference type="PROSITE" id="PS50217">
    <property type="entry name" value="BZIP"/>
    <property type="match status" value="1"/>
</dbReference>
<feature type="compositionally biased region" description="Polar residues" evidence="6">
    <location>
        <begin position="269"/>
        <end position="292"/>
    </location>
</feature>
<organism evidence="8 9">
    <name type="scientific">Coccomyxa viridis</name>
    <dbReference type="NCBI Taxonomy" id="1274662"/>
    <lineage>
        <taxon>Eukaryota</taxon>
        <taxon>Viridiplantae</taxon>
        <taxon>Chlorophyta</taxon>
        <taxon>core chlorophytes</taxon>
        <taxon>Trebouxiophyceae</taxon>
        <taxon>Trebouxiophyceae incertae sedis</taxon>
        <taxon>Coccomyxaceae</taxon>
        <taxon>Coccomyxa</taxon>
    </lineage>
</organism>
<evidence type="ECO:0000256" key="2">
    <source>
        <dbReference type="ARBA" id="ARBA00023015"/>
    </source>
</evidence>
<evidence type="ECO:0000256" key="3">
    <source>
        <dbReference type="ARBA" id="ARBA00023125"/>
    </source>
</evidence>
<feature type="compositionally biased region" description="Low complexity" evidence="6">
    <location>
        <begin position="209"/>
        <end position="231"/>
    </location>
</feature>
<feature type="region of interest" description="Disordered" evidence="6">
    <location>
        <begin position="182"/>
        <end position="292"/>
    </location>
</feature>
<accession>A0AAV1IJX7</accession>
<keyword evidence="2" id="KW-0805">Transcription regulation</keyword>
<proteinExistence type="predicted"/>
<dbReference type="Gene3D" id="1.20.5.170">
    <property type="match status" value="1"/>
</dbReference>